<dbReference type="GeneID" id="111603718"/>
<dbReference type="PANTHER" id="PTHR10782:SF4">
    <property type="entry name" value="TONALLI, ISOFORM E"/>
    <property type="match status" value="1"/>
</dbReference>
<feature type="compositionally biased region" description="Low complexity" evidence="5">
    <location>
        <begin position="372"/>
        <end position="393"/>
    </location>
</feature>
<feature type="compositionally biased region" description="Polar residues" evidence="5">
    <location>
        <begin position="936"/>
        <end position="962"/>
    </location>
</feature>
<evidence type="ECO:0000259" key="6">
    <source>
        <dbReference type="PROSITE" id="PS51044"/>
    </source>
</evidence>
<feature type="region of interest" description="Disordered" evidence="5">
    <location>
        <begin position="208"/>
        <end position="245"/>
    </location>
</feature>
<feature type="compositionally biased region" description="Low complexity" evidence="5">
    <location>
        <begin position="1133"/>
        <end position="1156"/>
    </location>
</feature>
<organism evidence="7 8">
    <name type="scientific">Drosophila hydei</name>
    <name type="common">Fruit fly</name>
    <dbReference type="NCBI Taxonomy" id="7224"/>
    <lineage>
        <taxon>Eukaryota</taxon>
        <taxon>Metazoa</taxon>
        <taxon>Ecdysozoa</taxon>
        <taxon>Arthropoda</taxon>
        <taxon>Hexapoda</taxon>
        <taxon>Insecta</taxon>
        <taxon>Pterygota</taxon>
        <taxon>Neoptera</taxon>
        <taxon>Endopterygota</taxon>
        <taxon>Diptera</taxon>
        <taxon>Brachycera</taxon>
        <taxon>Muscomorpha</taxon>
        <taxon>Ephydroidea</taxon>
        <taxon>Drosophilidae</taxon>
        <taxon>Drosophila</taxon>
    </lineage>
</organism>
<evidence type="ECO:0000256" key="3">
    <source>
        <dbReference type="ARBA" id="ARBA00022833"/>
    </source>
</evidence>
<dbReference type="AlphaFoldDB" id="A0A6J1MA36"/>
<feature type="compositionally biased region" description="Low complexity" evidence="5">
    <location>
        <begin position="211"/>
        <end position="221"/>
    </location>
</feature>
<feature type="region of interest" description="Disordered" evidence="5">
    <location>
        <begin position="830"/>
        <end position="877"/>
    </location>
</feature>
<evidence type="ECO:0000256" key="1">
    <source>
        <dbReference type="ARBA" id="ARBA00022723"/>
    </source>
</evidence>
<feature type="compositionally biased region" description="Low complexity" evidence="5">
    <location>
        <begin position="925"/>
        <end position="935"/>
    </location>
</feature>
<feature type="region of interest" description="Disordered" evidence="5">
    <location>
        <begin position="1126"/>
        <end position="1156"/>
    </location>
</feature>
<dbReference type="InterPro" id="IPR013083">
    <property type="entry name" value="Znf_RING/FYVE/PHD"/>
</dbReference>
<dbReference type="GO" id="GO:0003712">
    <property type="term" value="F:transcription coregulator activity"/>
    <property type="evidence" value="ECO:0007669"/>
    <property type="project" value="TreeGrafter"/>
</dbReference>
<dbReference type="InterPro" id="IPR004181">
    <property type="entry name" value="Znf_MIZ"/>
</dbReference>
<dbReference type="PANTHER" id="PTHR10782">
    <property type="entry name" value="ZINC FINGER MIZ DOMAIN-CONTAINING PROTEIN"/>
    <property type="match status" value="1"/>
</dbReference>
<feature type="compositionally biased region" description="Low complexity" evidence="5">
    <location>
        <begin position="112"/>
        <end position="136"/>
    </location>
</feature>
<dbReference type="KEGG" id="dhe:111603718"/>
<dbReference type="InterPro" id="IPR057847">
    <property type="entry name" value="ZMIZ1/ZMIZ2_GBD-like"/>
</dbReference>
<dbReference type="GO" id="GO:0006357">
    <property type="term" value="P:regulation of transcription by RNA polymerase II"/>
    <property type="evidence" value="ECO:0007669"/>
    <property type="project" value="TreeGrafter"/>
</dbReference>
<accession>A0A6J1MA36</accession>
<dbReference type="OrthoDB" id="27975at2759"/>
<feature type="compositionally biased region" description="Low complexity" evidence="5">
    <location>
        <begin position="980"/>
        <end position="989"/>
    </location>
</feature>
<evidence type="ECO:0000256" key="4">
    <source>
        <dbReference type="PROSITE-ProRule" id="PRU00452"/>
    </source>
</evidence>
<dbReference type="PROSITE" id="PS51044">
    <property type="entry name" value="ZF_SP_RING"/>
    <property type="match status" value="1"/>
</dbReference>
<evidence type="ECO:0000313" key="8">
    <source>
        <dbReference type="RefSeq" id="XP_023177194.2"/>
    </source>
</evidence>
<feature type="compositionally biased region" description="Gly residues" evidence="5">
    <location>
        <begin position="234"/>
        <end position="245"/>
    </location>
</feature>
<sequence length="1156" mass="122994">MMAMRWQEVATATPHWRLYYYLPIEETPINKYFLCYYCYCRKNDEMNQQAGSSRAPATGGQISPPGGSTNSIVDAQQQQQHQQQQQQQQYYTQQQQQQYQQQQRESFLAYQQQQQQHQQQQHQQQQQQHQQHQQQQRSVGAGNFMLGNELAGGDSLRSLNNTFGPNSEFTSLGSSSSASSLSGLSSSASQSGQVQAGVGAGYPNMVAAASQQQQQQQQQQQHMSNMDAMSGYSQMGGGMHPVGNGGMIGNGNGQYMNGGGQGSYNGGQGGMGMAGMGGMGYGNAAAQRHHQMTPMNQMQSMSMGPGGGMPGMQQQMGAMNPMAKMQGMANGGYPQQQPPQQQQRRMAPYPHPQMHMAQKRAGAGVGVGGMYPNPAQQQQQPPQMYGGQQMHPGAGSGSGVPGVPLPMQAGAGNGYGRAGPAGGGAGAGAYGRISAGNGPVMGPGGGPMMPMGGAGMGPGPGCMGQQRFVPQPGGAGVGYAQQSQFYPGGNGGAMGVGAGQGGMCPAGPGAVASTGNPYQNQGFQQNYQHSPVPGNPTPPLTPACSVPYVSPNPDIKPPMDSSEEMRLTFPVRDGIILPPFRLLHNLSVSNHVFHLKQNVYNTLMCRTDLELQLKCFHQDDRQMNTNWPHTVTVSANATPLNIERSEKNSTALRPLYLKAVCQPGRNTLQLTASSCCCSHLFVLQLVHRPSVRQVLQTLHKRNLLPLEHSVQKIKRNLSLPSVGADGVATGNSPDAAQQCAKISLKCPITKSRIRLPARGHECKHVQCFDLEAYLMINSERGSWRCPECSKSAITDTLEIDQYIWAILNTLSTSDVDEVIIDSSANWRALQHNGGMPNAPQSGAPPGGTVATPTAGSTNTNNGNSSSSSSNNNSSNTSLPVIKQELCDDIAKVMSPGSTQLPTWDNSQAMSPYNMHDMNSIANGNMMGNNNAANGAQLGNRSSYDSFNGSHSDNNSLANSDGVNSLDQLNAMEKSLSDQMPHTPHTPHTPGAASHPMTPGGPPSVSSSHNEPISGGTPNASNGGNNNNNNSTGHNSPQTPGTPSRSLGSSTSMSNTDSQQQQQQQQQQQSQQEQLLNSLMSSQAQLKFENDLSADLQNFDPTAAGLDNNGHDLNLLQDMDPMEILSYLDPQPDLNTPPSSGSSNNNANDDLLATLFD</sequence>
<feature type="region of interest" description="Disordered" evidence="5">
    <location>
        <begin position="976"/>
        <end position="1074"/>
    </location>
</feature>
<dbReference type="GO" id="GO:0061665">
    <property type="term" value="F:SUMO ligase activity"/>
    <property type="evidence" value="ECO:0007669"/>
    <property type="project" value="TreeGrafter"/>
</dbReference>
<feature type="domain" description="SP-RING-type" evidence="6">
    <location>
        <begin position="723"/>
        <end position="812"/>
    </location>
</feature>
<dbReference type="GO" id="GO:0016925">
    <property type="term" value="P:protein sumoylation"/>
    <property type="evidence" value="ECO:0007669"/>
    <property type="project" value="TreeGrafter"/>
</dbReference>
<dbReference type="Pfam" id="PF25527">
    <property type="entry name" value="GBD-like_ZMIZ1_ZMIZ2"/>
    <property type="match status" value="1"/>
</dbReference>
<keyword evidence="2 4" id="KW-0863">Zinc-finger</keyword>
<protein>
    <submittedName>
        <fullName evidence="8">Zinc finger MIZ domain-containing protein 2 isoform X1</fullName>
    </submittedName>
</protein>
<feature type="compositionally biased region" description="Low complexity" evidence="5">
    <location>
        <begin position="1043"/>
        <end position="1074"/>
    </location>
</feature>
<feature type="region of interest" description="Disordered" evidence="5">
    <location>
        <begin position="372"/>
        <end position="406"/>
    </location>
</feature>
<feature type="compositionally biased region" description="Low complexity" evidence="5">
    <location>
        <begin position="171"/>
        <end position="189"/>
    </location>
</feature>
<reference evidence="8" key="1">
    <citation type="submission" date="2025-08" db="UniProtKB">
        <authorList>
            <consortium name="RefSeq"/>
        </authorList>
    </citation>
    <scope>IDENTIFICATION</scope>
    <source>
        <strain evidence="8">15085-1641.00</strain>
        <tissue evidence="8">Whole body</tissue>
    </source>
</reference>
<dbReference type="Gene3D" id="3.30.40.10">
    <property type="entry name" value="Zinc/RING finger domain, C3HC4 (zinc finger)"/>
    <property type="match status" value="1"/>
</dbReference>
<gene>
    <name evidence="8" type="primary">LOC111603718</name>
</gene>
<proteinExistence type="predicted"/>
<keyword evidence="3" id="KW-0862">Zinc</keyword>
<dbReference type="RefSeq" id="XP_023177194.2">
    <property type="nucleotide sequence ID" value="XM_023321426.2"/>
</dbReference>
<feature type="region of interest" description="Disordered" evidence="5">
    <location>
        <begin position="169"/>
        <end position="189"/>
    </location>
</feature>
<dbReference type="CTD" id="39217"/>
<keyword evidence="7" id="KW-1185">Reference proteome</keyword>
<name>A0A6J1MA36_DROHY</name>
<feature type="region of interest" description="Disordered" evidence="5">
    <location>
        <begin position="925"/>
        <end position="962"/>
    </location>
</feature>
<evidence type="ECO:0000256" key="2">
    <source>
        <dbReference type="ARBA" id="ARBA00022771"/>
    </source>
</evidence>
<dbReference type="Pfam" id="PF02891">
    <property type="entry name" value="zf-MIZ"/>
    <property type="match status" value="1"/>
</dbReference>
<evidence type="ECO:0000256" key="5">
    <source>
        <dbReference type="SAM" id="MobiDB-lite"/>
    </source>
</evidence>
<feature type="compositionally biased region" description="Low complexity" evidence="5">
    <location>
        <begin position="855"/>
        <end position="877"/>
    </location>
</feature>
<dbReference type="GO" id="GO:0008270">
    <property type="term" value="F:zinc ion binding"/>
    <property type="evidence" value="ECO:0007669"/>
    <property type="project" value="UniProtKB-KW"/>
</dbReference>
<feature type="compositionally biased region" description="Polar residues" evidence="5">
    <location>
        <begin position="66"/>
        <end position="75"/>
    </location>
</feature>
<evidence type="ECO:0000313" key="7">
    <source>
        <dbReference type="Proteomes" id="UP000504633"/>
    </source>
</evidence>
<feature type="region of interest" description="Disordered" evidence="5">
    <location>
        <begin position="112"/>
        <end position="138"/>
    </location>
</feature>
<dbReference type="Proteomes" id="UP000504633">
    <property type="component" value="Unplaced"/>
</dbReference>
<feature type="region of interest" description="Disordered" evidence="5">
    <location>
        <begin position="49"/>
        <end position="84"/>
    </location>
</feature>
<dbReference type="GO" id="GO:0000785">
    <property type="term" value="C:chromatin"/>
    <property type="evidence" value="ECO:0007669"/>
    <property type="project" value="TreeGrafter"/>
</dbReference>
<feature type="compositionally biased region" description="Low complexity" evidence="5">
    <location>
        <begin position="1013"/>
        <end position="1036"/>
    </location>
</feature>
<keyword evidence="1" id="KW-0479">Metal-binding</keyword>